<feature type="domain" description="Metallo-beta-lactamase" evidence="1">
    <location>
        <begin position="248"/>
        <end position="427"/>
    </location>
</feature>
<dbReference type="Gene3D" id="3.60.15.10">
    <property type="entry name" value="Ribonuclease Z/Hydroxyacylglutathione hydrolase-like"/>
    <property type="match status" value="1"/>
</dbReference>
<comment type="caution">
    <text evidence="2">The sequence shown here is derived from an EMBL/GenBank/DDBJ whole genome shotgun (WGS) entry which is preliminary data.</text>
</comment>
<protein>
    <recommendedName>
        <fullName evidence="1">Metallo-beta-lactamase domain-containing protein</fullName>
    </recommendedName>
</protein>
<dbReference type="SMART" id="SM00849">
    <property type="entry name" value="Lactamase_B"/>
    <property type="match status" value="1"/>
</dbReference>
<organism evidence="2 3">
    <name type="scientific">Candidatus Lambdaproteobacteria bacterium RIFOXYD2_FULL_50_16</name>
    <dbReference type="NCBI Taxonomy" id="1817772"/>
    <lineage>
        <taxon>Bacteria</taxon>
        <taxon>Pseudomonadati</taxon>
        <taxon>Pseudomonadota</taxon>
        <taxon>Candidatus Lambdaproteobacteria</taxon>
    </lineage>
</organism>
<dbReference type="InterPro" id="IPR036866">
    <property type="entry name" value="RibonucZ/Hydroxyglut_hydro"/>
</dbReference>
<dbReference type="Proteomes" id="UP000178449">
    <property type="component" value="Unassembled WGS sequence"/>
</dbReference>
<dbReference type="Pfam" id="PF23023">
    <property type="entry name" value="Anti-Pycsar_Apyc1"/>
    <property type="match status" value="1"/>
</dbReference>
<proteinExistence type="predicted"/>
<dbReference type="EMBL" id="MFNE01000024">
    <property type="protein sequence ID" value="OGG95321.1"/>
    <property type="molecule type" value="Genomic_DNA"/>
</dbReference>
<gene>
    <name evidence="2" type="ORF">A2527_07300</name>
</gene>
<evidence type="ECO:0000313" key="3">
    <source>
        <dbReference type="Proteomes" id="UP000178449"/>
    </source>
</evidence>
<name>A0A1F6GB25_9PROT</name>
<dbReference type="SUPFAM" id="SSF56281">
    <property type="entry name" value="Metallo-hydrolase/oxidoreductase"/>
    <property type="match status" value="1"/>
</dbReference>
<evidence type="ECO:0000259" key="1">
    <source>
        <dbReference type="SMART" id="SM00849"/>
    </source>
</evidence>
<dbReference type="STRING" id="1817772.A2527_07300"/>
<reference evidence="2 3" key="1">
    <citation type="journal article" date="2016" name="Nat. Commun.">
        <title>Thousands of microbial genomes shed light on interconnected biogeochemical processes in an aquifer system.</title>
        <authorList>
            <person name="Anantharaman K."/>
            <person name="Brown C.T."/>
            <person name="Hug L.A."/>
            <person name="Sharon I."/>
            <person name="Castelle C.J."/>
            <person name="Probst A.J."/>
            <person name="Thomas B.C."/>
            <person name="Singh A."/>
            <person name="Wilkins M.J."/>
            <person name="Karaoz U."/>
            <person name="Brodie E.L."/>
            <person name="Williams K.H."/>
            <person name="Hubbard S.S."/>
            <person name="Banfield J.F."/>
        </authorList>
    </citation>
    <scope>NUCLEOTIDE SEQUENCE [LARGE SCALE GENOMIC DNA]</scope>
</reference>
<dbReference type="AlphaFoldDB" id="A0A1F6GB25"/>
<dbReference type="InterPro" id="IPR001279">
    <property type="entry name" value="Metallo-B-lactamas"/>
</dbReference>
<evidence type="ECO:0000313" key="2">
    <source>
        <dbReference type="EMBL" id="OGG95321.1"/>
    </source>
</evidence>
<sequence>MGSEFTAITEYPLMEGAVLYSTSLGGLLIGCPPEVLKTLLTKHYPMPNTVVIPGTMTRFSSSQACLEFPFYHFLFIQQGLAQGKKFRVLGKKKVLEDLKEMLRVTLLGPAYEEAMGSETQLGLKPNLSSKKVQAICDEAAHLALKGKDGSILQVEQLVEFIPLEVGEKQSVYPSVGEQPEVLIERLGEDSFRCYAGKETYTTILGAANPQVPIYPMSANPVTAQEKNSAQAFSIRLLGTSEGFDPTKPANGSLIRVDGKWYLWDCPAYLRQHLKAIGLDFSDIEGIFVSHVHEDHLDIIETIEKGKKVKIFSSPEIFHCMLLKLKANLGCSYKEAQAHYDFHPFYAGKPLKLGKAQFEVFYSVHAIPALGLKLHVEGPNGETKGLYISGDQLSKANVAKLVASKVINKPRAQEIEAFLTPDDLYDAILVDSGGGLIHGDPADYAAQPSPVYYLHTGKKLKEIPKHHHNCLPGDHIVILEA</sequence>
<accession>A0A1F6GB25</accession>